<comment type="caution">
    <text evidence="10">The sequence shown here is derived from an EMBL/GenBank/DDBJ whole genome shotgun (WGS) entry which is preliminary data.</text>
</comment>
<dbReference type="PANTHER" id="PTHR41164:SF1">
    <property type="entry name" value="CURLI PRODUCTION ASSEMBLY_TRANSPORT COMPONENT CSGG"/>
    <property type="match status" value="1"/>
</dbReference>
<evidence type="ECO:0000256" key="9">
    <source>
        <dbReference type="SAM" id="SignalP"/>
    </source>
</evidence>
<dbReference type="Pfam" id="PF03783">
    <property type="entry name" value="CsgG"/>
    <property type="match status" value="1"/>
</dbReference>
<sequence length="279" mass="31058">MNKTLLISLFTSLSLLAGCSSSSRHQYKEVRLLKGPVITENNTSYTSGLSCVSNRINLSRKVKVTIDQIPDKSGKINSSEGYKITQGVEAMAITALTKIQAIQVVERRNIGSFNVESELMQKKRIGDKKRYKLSNGRTIRYKPMLSGKIHSADYYITGAVTEVNYNIYSGGKLLNVSGLEFGGKTVMMNVAMDLRIVNVHTLDVIDSISLQKQFVGTRTKAGLYRFMDKQLVNYDGGSSTDEPIQMGVRSLVERGVAQLVGRLFNIRVNECYHDDIKII</sequence>
<proteinExistence type="inferred from homology"/>
<comment type="function">
    <text evidence="1">May be involved in the biogenesis of curli organelles.</text>
</comment>
<feature type="signal peptide" evidence="9">
    <location>
        <begin position="1"/>
        <end position="17"/>
    </location>
</feature>
<protein>
    <recommendedName>
        <fullName evidence="3">Curli production assembly/transport component CsgG</fullName>
    </recommendedName>
</protein>
<evidence type="ECO:0000256" key="7">
    <source>
        <dbReference type="ARBA" id="ARBA00023139"/>
    </source>
</evidence>
<dbReference type="InterPro" id="IPR005534">
    <property type="entry name" value="Curli_assmbl/transp-comp_CsgG"/>
</dbReference>
<dbReference type="EMBL" id="DRMS01000222">
    <property type="protein sequence ID" value="HFC92318.1"/>
    <property type="molecule type" value="Genomic_DNA"/>
</dbReference>
<dbReference type="AlphaFoldDB" id="A0A7V2WUQ9"/>
<dbReference type="Gene3D" id="3.40.50.10610">
    <property type="entry name" value="ABC-type transport auxiliary lipoprotein component"/>
    <property type="match status" value="2"/>
</dbReference>
<reference evidence="10" key="1">
    <citation type="journal article" date="2020" name="mSystems">
        <title>Genome- and Community-Level Interaction Insights into Carbon Utilization and Element Cycling Functions of Hydrothermarchaeota in Hydrothermal Sediment.</title>
        <authorList>
            <person name="Zhou Z."/>
            <person name="Liu Y."/>
            <person name="Xu W."/>
            <person name="Pan J."/>
            <person name="Luo Z.H."/>
            <person name="Li M."/>
        </authorList>
    </citation>
    <scope>NUCLEOTIDE SEQUENCE [LARGE SCALE GENOMIC DNA]</scope>
    <source>
        <strain evidence="10">HyVt-493</strain>
    </source>
</reference>
<feature type="chain" id="PRO_5031131923" description="Curli production assembly/transport component CsgG" evidence="9">
    <location>
        <begin position="18"/>
        <end position="279"/>
    </location>
</feature>
<evidence type="ECO:0000313" key="10">
    <source>
        <dbReference type="EMBL" id="HFC92318.1"/>
    </source>
</evidence>
<keyword evidence="4" id="KW-1003">Cell membrane</keyword>
<accession>A0A7V2WUQ9</accession>
<dbReference type="PROSITE" id="PS51257">
    <property type="entry name" value="PROKAR_LIPOPROTEIN"/>
    <property type="match status" value="1"/>
</dbReference>
<dbReference type="GO" id="GO:0030288">
    <property type="term" value="C:outer membrane-bounded periplasmic space"/>
    <property type="evidence" value="ECO:0007669"/>
    <property type="project" value="InterPro"/>
</dbReference>
<evidence type="ECO:0000256" key="6">
    <source>
        <dbReference type="ARBA" id="ARBA00023136"/>
    </source>
</evidence>
<keyword evidence="5 9" id="KW-0732">Signal</keyword>
<evidence type="ECO:0000256" key="3">
    <source>
        <dbReference type="ARBA" id="ARBA00014028"/>
    </source>
</evidence>
<dbReference type="Proteomes" id="UP000885750">
    <property type="component" value="Unassembled WGS sequence"/>
</dbReference>
<comment type="similarity">
    <text evidence="2">Belongs to the CsgG family.</text>
</comment>
<evidence type="ECO:0000256" key="1">
    <source>
        <dbReference type="ARBA" id="ARBA00003989"/>
    </source>
</evidence>
<evidence type="ECO:0000256" key="2">
    <source>
        <dbReference type="ARBA" id="ARBA00008899"/>
    </source>
</evidence>
<gene>
    <name evidence="10" type="ORF">ENJ51_05840</name>
</gene>
<name>A0A7V2WUQ9_LEUMU</name>
<evidence type="ECO:0000256" key="5">
    <source>
        <dbReference type="ARBA" id="ARBA00022729"/>
    </source>
</evidence>
<dbReference type="PANTHER" id="PTHR41164">
    <property type="entry name" value="CURLI PRODUCTION ASSEMBLY/TRANSPORT COMPONENT CSGG"/>
    <property type="match status" value="1"/>
</dbReference>
<keyword evidence="7" id="KW-0564">Palmitate</keyword>
<keyword evidence="8" id="KW-0449">Lipoprotein</keyword>
<evidence type="ECO:0000256" key="4">
    <source>
        <dbReference type="ARBA" id="ARBA00022475"/>
    </source>
</evidence>
<organism evidence="10">
    <name type="scientific">Leucothrix mucor</name>
    <dbReference type="NCBI Taxonomy" id="45248"/>
    <lineage>
        <taxon>Bacteria</taxon>
        <taxon>Pseudomonadati</taxon>
        <taxon>Pseudomonadota</taxon>
        <taxon>Gammaproteobacteria</taxon>
        <taxon>Thiotrichales</taxon>
        <taxon>Thiotrichaceae</taxon>
        <taxon>Leucothrix</taxon>
    </lineage>
</organism>
<evidence type="ECO:0000256" key="8">
    <source>
        <dbReference type="ARBA" id="ARBA00023288"/>
    </source>
</evidence>
<keyword evidence="6" id="KW-0472">Membrane</keyword>